<name>A0A0F8YL98_9ZZZZ</name>
<organism evidence="1">
    <name type="scientific">marine sediment metagenome</name>
    <dbReference type="NCBI Taxonomy" id="412755"/>
    <lineage>
        <taxon>unclassified sequences</taxon>
        <taxon>metagenomes</taxon>
        <taxon>ecological metagenomes</taxon>
    </lineage>
</organism>
<reference evidence="1" key="1">
    <citation type="journal article" date="2015" name="Nature">
        <title>Complex archaea that bridge the gap between prokaryotes and eukaryotes.</title>
        <authorList>
            <person name="Spang A."/>
            <person name="Saw J.H."/>
            <person name="Jorgensen S.L."/>
            <person name="Zaremba-Niedzwiedzka K."/>
            <person name="Martijn J."/>
            <person name="Lind A.E."/>
            <person name="van Eijk R."/>
            <person name="Schleper C."/>
            <person name="Guy L."/>
            <person name="Ettema T.J."/>
        </authorList>
    </citation>
    <scope>NUCLEOTIDE SEQUENCE</scope>
</reference>
<sequence>DKIDLFLLEIFPYLLLRDIAYFFQLGWNIKINDLNKDMQHRIDNLEDLENEQKTIEDISLFDGDSYIDEIKFDLKKYLNRISFPSFRVPKDLEISITRNNNAEILLNLKHPNFNFEILFKATTRGLYLITNHPQYIYLSKDLSDYNFKEIRIESEVI</sequence>
<proteinExistence type="predicted"/>
<gene>
    <name evidence="1" type="ORF">LCGC14_2883220</name>
</gene>
<evidence type="ECO:0000313" key="1">
    <source>
        <dbReference type="EMBL" id="KKK74495.1"/>
    </source>
</evidence>
<comment type="caution">
    <text evidence="1">The sequence shown here is derived from an EMBL/GenBank/DDBJ whole genome shotgun (WGS) entry which is preliminary data.</text>
</comment>
<dbReference type="AlphaFoldDB" id="A0A0F8YL98"/>
<dbReference type="EMBL" id="LAZR01056292">
    <property type="protein sequence ID" value="KKK74495.1"/>
    <property type="molecule type" value="Genomic_DNA"/>
</dbReference>
<accession>A0A0F8YL98</accession>
<protein>
    <submittedName>
        <fullName evidence="1">Uncharacterized protein</fullName>
    </submittedName>
</protein>
<feature type="non-terminal residue" evidence="1">
    <location>
        <position position="1"/>
    </location>
</feature>